<organism evidence="1">
    <name type="scientific">Arundo donax</name>
    <name type="common">Giant reed</name>
    <name type="synonym">Donax arundinaceus</name>
    <dbReference type="NCBI Taxonomy" id="35708"/>
    <lineage>
        <taxon>Eukaryota</taxon>
        <taxon>Viridiplantae</taxon>
        <taxon>Streptophyta</taxon>
        <taxon>Embryophyta</taxon>
        <taxon>Tracheophyta</taxon>
        <taxon>Spermatophyta</taxon>
        <taxon>Magnoliopsida</taxon>
        <taxon>Liliopsida</taxon>
        <taxon>Poales</taxon>
        <taxon>Poaceae</taxon>
        <taxon>PACMAD clade</taxon>
        <taxon>Arundinoideae</taxon>
        <taxon>Arundineae</taxon>
        <taxon>Arundo</taxon>
    </lineage>
</organism>
<dbReference type="EMBL" id="GBRH01260456">
    <property type="protein sequence ID" value="JAD37439.1"/>
    <property type="molecule type" value="Transcribed_RNA"/>
</dbReference>
<dbReference type="AlphaFoldDB" id="A0A0A8ZDG3"/>
<sequence length="20" mass="2300">MPYFLFSNPYALLIVTCGLH</sequence>
<name>A0A0A8ZDG3_ARUDO</name>
<reference evidence="1" key="2">
    <citation type="journal article" date="2015" name="Data Brief">
        <title>Shoot transcriptome of the giant reed, Arundo donax.</title>
        <authorList>
            <person name="Barrero R.A."/>
            <person name="Guerrero F.D."/>
            <person name="Moolhuijzen P."/>
            <person name="Goolsby J.A."/>
            <person name="Tidwell J."/>
            <person name="Bellgard S.E."/>
            <person name="Bellgard M.I."/>
        </authorList>
    </citation>
    <scope>NUCLEOTIDE SEQUENCE</scope>
    <source>
        <tissue evidence="1">Shoot tissue taken approximately 20 cm above the soil surface</tissue>
    </source>
</reference>
<evidence type="ECO:0000313" key="1">
    <source>
        <dbReference type="EMBL" id="JAD37439.1"/>
    </source>
</evidence>
<accession>A0A0A8ZDG3</accession>
<proteinExistence type="predicted"/>
<reference evidence="1" key="1">
    <citation type="submission" date="2014-09" db="EMBL/GenBank/DDBJ databases">
        <authorList>
            <person name="Magalhaes I.L.F."/>
            <person name="Oliveira U."/>
            <person name="Santos F.R."/>
            <person name="Vidigal T.H.D.A."/>
            <person name="Brescovit A.D."/>
            <person name="Santos A.J."/>
        </authorList>
    </citation>
    <scope>NUCLEOTIDE SEQUENCE</scope>
    <source>
        <tissue evidence="1">Shoot tissue taken approximately 20 cm above the soil surface</tissue>
    </source>
</reference>
<protein>
    <submittedName>
        <fullName evidence="1">Uncharacterized protein</fullName>
    </submittedName>
</protein>